<evidence type="ECO:0000313" key="2">
    <source>
        <dbReference type="Proteomes" id="UP001218188"/>
    </source>
</evidence>
<comment type="caution">
    <text evidence="1">The sequence shown here is derived from an EMBL/GenBank/DDBJ whole genome shotgun (WGS) entry which is preliminary data.</text>
</comment>
<gene>
    <name evidence="1" type="ORF">C8F04DRAFT_1181877</name>
</gene>
<proteinExistence type="predicted"/>
<keyword evidence="2" id="KW-1185">Reference proteome</keyword>
<protein>
    <submittedName>
        <fullName evidence="1">Uncharacterized protein</fullName>
    </submittedName>
</protein>
<reference evidence="1" key="1">
    <citation type="submission" date="2023-03" db="EMBL/GenBank/DDBJ databases">
        <title>Massive genome expansion in bonnet fungi (Mycena s.s.) driven by repeated elements and novel gene families across ecological guilds.</title>
        <authorList>
            <consortium name="Lawrence Berkeley National Laboratory"/>
            <person name="Harder C.B."/>
            <person name="Miyauchi S."/>
            <person name="Viragh M."/>
            <person name="Kuo A."/>
            <person name="Thoen E."/>
            <person name="Andreopoulos B."/>
            <person name="Lu D."/>
            <person name="Skrede I."/>
            <person name="Drula E."/>
            <person name="Henrissat B."/>
            <person name="Morin E."/>
            <person name="Kohler A."/>
            <person name="Barry K."/>
            <person name="LaButti K."/>
            <person name="Morin E."/>
            <person name="Salamov A."/>
            <person name="Lipzen A."/>
            <person name="Mereny Z."/>
            <person name="Hegedus B."/>
            <person name="Baldrian P."/>
            <person name="Stursova M."/>
            <person name="Weitz H."/>
            <person name="Taylor A."/>
            <person name="Grigoriev I.V."/>
            <person name="Nagy L.G."/>
            <person name="Martin F."/>
            <person name="Kauserud H."/>
        </authorList>
    </citation>
    <scope>NUCLEOTIDE SEQUENCE</scope>
    <source>
        <strain evidence="1">CBHHK200</strain>
    </source>
</reference>
<dbReference type="EMBL" id="JARJCM010000047">
    <property type="protein sequence ID" value="KAJ7035846.1"/>
    <property type="molecule type" value="Genomic_DNA"/>
</dbReference>
<organism evidence="1 2">
    <name type="scientific">Mycena alexandri</name>
    <dbReference type="NCBI Taxonomy" id="1745969"/>
    <lineage>
        <taxon>Eukaryota</taxon>
        <taxon>Fungi</taxon>
        <taxon>Dikarya</taxon>
        <taxon>Basidiomycota</taxon>
        <taxon>Agaricomycotina</taxon>
        <taxon>Agaricomycetes</taxon>
        <taxon>Agaricomycetidae</taxon>
        <taxon>Agaricales</taxon>
        <taxon>Marasmiineae</taxon>
        <taxon>Mycenaceae</taxon>
        <taxon>Mycena</taxon>
    </lineage>
</organism>
<sequence length="232" mass="26332">MYGRNQNLHPSRIPPMSADNTFRISEWICKDEKWASAPSMLRKIAAAVFAVPQELELDLLPSSSLSIATMLDFTLPLEHPDSKAPKPTQYFSSVAPDISDKDLLLRVQCLPIPDMKTVHRLQACSRQAWMDGARSVVYSHLTGVKTHFPLWILTYWVVVIDIKRNARTVDYRKAGRKNPERSALAQQAMLMLTMVPWGCSKPEVDSEPFALGRGERKKFVACHYQGPAWEEH</sequence>
<accession>A0AAD6SZC9</accession>
<dbReference type="AlphaFoldDB" id="A0AAD6SZC9"/>
<dbReference type="Proteomes" id="UP001218188">
    <property type="component" value="Unassembled WGS sequence"/>
</dbReference>
<evidence type="ECO:0000313" key="1">
    <source>
        <dbReference type="EMBL" id="KAJ7035846.1"/>
    </source>
</evidence>
<name>A0AAD6SZC9_9AGAR</name>